<comment type="caution">
    <text evidence="2">The sequence shown here is derived from an EMBL/GenBank/DDBJ whole genome shotgun (WGS) entry which is preliminary data.</text>
</comment>
<evidence type="ECO:0000313" key="2">
    <source>
        <dbReference type="EMBL" id="GES79199.1"/>
    </source>
</evidence>
<protein>
    <submittedName>
        <fullName evidence="2">Uncharacterized protein</fullName>
    </submittedName>
</protein>
<dbReference type="Proteomes" id="UP000615446">
    <property type="component" value="Unassembled WGS sequence"/>
</dbReference>
<organism evidence="2 3">
    <name type="scientific">Rhizophagus clarus</name>
    <dbReference type="NCBI Taxonomy" id="94130"/>
    <lineage>
        <taxon>Eukaryota</taxon>
        <taxon>Fungi</taxon>
        <taxon>Fungi incertae sedis</taxon>
        <taxon>Mucoromycota</taxon>
        <taxon>Glomeromycotina</taxon>
        <taxon>Glomeromycetes</taxon>
        <taxon>Glomerales</taxon>
        <taxon>Glomeraceae</taxon>
        <taxon>Rhizophagus</taxon>
    </lineage>
</organism>
<name>A0A8H3L4S7_9GLOM</name>
<dbReference type="PROSITE" id="PS00414">
    <property type="entry name" value="PROFILIN"/>
    <property type="match status" value="1"/>
</dbReference>
<dbReference type="InterPro" id="IPR027310">
    <property type="entry name" value="Profilin_CS"/>
</dbReference>
<evidence type="ECO:0000256" key="1">
    <source>
        <dbReference type="SAM" id="MobiDB-lite"/>
    </source>
</evidence>
<gene>
    <name evidence="2" type="ORF">RCL2_000651300</name>
</gene>
<dbReference type="EMBL" id="BLAL01000043">
    <property type="protein sequence ID" value="GES79199.1"/>
    <property type="molecule type" value="Genomic_DNA"/>
</dbReference>
<dbReference type="OrthoDB" id="2404656at2759"/>
<reference evidence="2" key="1">
    <citation type="submission" date="2019-10" db="EMBL/GenBank/DDBJ databases">
        <title>Conservation and host-specific expression of non-tandemly repeated heterogenous ribosome RNA gene in arbuscular mycorrhizal fungi.</title>
        <authorList>
            <person name="Maeda T."/>
            <person name="Kobayashi Y."/>
            <person name="Nakagawa T."/>
            <person name="Ezawa T."/>
            <person name="Yamaguchi K."/>
            <person name="Bino T."/>
            <person name="Nishimoto Y."/>
            <person name="Shigenobu S."/>
            <person name="Kawaguchi M."/>
        </authorList>
    </citation>
    <scope>NUCLEOTIDE SEQUENCE</scope>
    <source>
        <strain evidence="2">HR1</strain>
    </source>
</reference>
<feature type="compositionally biased region" description="Basic residues" evidence="1">
    <location>
        <begin position="190"/>
        <end position="199"/>
    </location>
</feature>
<accession>A0A8H3L4S7</accession>
<feature type="region of interest" description="Disordered" evidence="1">
    <location>
        <begin position="162"/>
        <end position="219"/>
    </location>
</feature>
<sequence length="671" mass="77522">MSWDSYFDETSPNQYRFLGFYKHRQNQQNFTFSFRKEADILRKSLDLLIKDNRSEDIKKVWEIPSSPEKGLNSHNYGGNLLAFHLMVFLSVVKHRFHNEDVNNFWNEIELMYNNKEKQRLESERAMRTKRCHVNISSKTQDMMENMAEETVELAITKKKPARKRKSISYVESSEEEDCLSDPDYVEKPKRSIKNKKPKSNRSCGKTKRDAMDNGDISEDTTLVETSPSTLQAQPTITSLNNSEDNTIAQSTPQQTPTSFDMSENFSFSRESTPCPVVQPAQQVLINTPNKPIVTKVMCDKYSPYLVCVFSATINHVKETIDEGTYREIEKLLLMKNRLVLQESFVKKLESIFETDYAKIESKIINETIVEGDSHQVIADESDIIKKLPKQLRENFMKPARNMVPTTLPGFIRKKCNEFVRDFASRNTNKLPRALLHDGRWKESNEKLAEITDGILETLNDSWNNSAFSPEEAEVLNEGTYLTNLIVPAIRASLKNLPHGKFTYISTYERQSIASADRRKRSGRRPDIIFVMMDRGKKYELMYTECSRLFCTEQKIKDDAVKIWRETNDGMYWVYKGRRPEKDEFGIIGLQVAGSTLRLTVLIRDGANVDRYYHLHESRVPVQKSEPAIVAKFIETLLILRNILIVNMSLLPHGSTPKSDRQKEDSTTVDSE</sequence>
<proteinExistence type="predicted"/>
<dbReference type="GO" id="GO:0003779">
    <property type="term" value="F:actin binding"/>
    <property type="evidence" value="ECO:0007669"/>
    <property type="project" value="InterPro"/>
</dbReference>
<dbReference type="AlphaFoldDB" id="A0A8H3L4S7"/>
<evidence type="ECO:0000313" key="3">
    <source>
        <dbReference type="Proteomes" id="UP000615446"/>
    </source>
</evidence>